<proteinExistence type="predicted"/>
<dbReference type="AlphaFoldDB" id="A0AAD1VU74"/>
<accession>A0AAD1VU74</accession>
<evidence type="ECO:0000313" key="2">
    <source>
        <dbReference type="EMBL" id="CAH2248877.1"/>
    </source>
</evidence>
<dbReference type="EMBL" id="OW240913">
    <property type="protein sequence ID" value="CAH2248877.1"/>
    <property type="molecule type" value="Genomic_DNA"/>
</dbReference>
<dbReference type="Proteomes" id="UP001295444">
    <property type="component" value="Chromosome 02"/>
</dbReference>
<feature type="coiled-coil region" evidence="1">
    <location>
        <begin position="2"/>
        <end position="36"/>
    </location>
</feature>
<protein>
    <submittedName>
        <fullName evidence="2">Uncharacterized protein</fullName>
    </submittedName>
</protein>
<evidence type="ECO:0000313" key="3">
    <source>
        <dbReference type="Proteomes" id="UP001295444"/>
    </source>
</evidence>
<sequence>MQADTIGRIQTLQQQMESMEARMADYEDRARRNNLRLRGFPESVLQDDLPLFVRGLLHAYGPDIPMDMLLVDRAHRVPKPKYLPDSTARDVLIRVHFYHIKEIILKTYHSKPQPRWKSRRN</sequence>
<gene>
    <name evidence="2" type="ORF">PECUL_23A013195</name>
</gene>
<keyword evidence="1" id="KW-0175">Coiled coil</keyword>
<dbReference type="Gene3D" id="3.30.70.1820">
    <property type="entry name" value="L1 transposable element, RRM domain"/>
    <property type="match status" value="1"/>
</dbReference>
<dbReference type="PANTHER" id="PTHR11505">
    <property type="entry name" value="L1 TRANSPOSABLE ELEMENT-RELATED"/>
    <property type="match status" value="1"/>
</dbReference>
<organism evidence="2 3">
    <name type="scientific">Pelobates cultripes</name>
    <name type="common">Western spadefoot toad</name>
    <dbReference type="NCBI Taxonomy" id="61616"/>
    <lineage>
        <taxon>Eukaryota</taxon>
        <taxon>Metazoa</taxon>
        <taxon>Chordata</taxon>
        <taxon>Craniata</taxon>
        <taxon>Vertebrata</taxon>
        <taxon>Euteleostomi</taxon>
        <taxon>Amphibia</taxon>
        <taxon>Batrachia</taxon>
        <taxon>Anura</taxon>
        <taxon>Pelobatoidea</taxon>
        <taxon>Pelobatidae</taxon>
        <taxon>Pelobates</taxon>
    </lineage>
</organism>
<dbReference type="InterPro" id="IPR004244">
    <property type="entry name" value="Transposase_22"/>
</dbReference>
<evidence type="ECO:0000256" key="1">
    <source>
        <dbReference type="SAM" id="Coils"/>
    </source>
</evidence>
<name>A0AAD1VU74_PELCU</name>
<keyword evidence="3" id="KW-1185">Reference proteome</keyword>
<reference evidence="2" key="1">
    <citation type="submission" date="2022-03" db="EMBL/GenBank/DDBJ databases">
        <authorList>
            <person name="Alioto T."/>
            <person name="Alioto T."/>
            <person name="Gomez Garrido J."/>
        </authorList>
    </citation>
    <scope>NUCLEOTIDE SEQUENCE</scope>
</reference>